<sequence length="50" mass="5467">MAERGGRGCGVRARDMRECRHPAAMLGFDINERRGPRVGRLRRAAMAGAA</sequence>
<organism evidence="1 2">
    <name type="scientific">Burkholderia singularis</name>
    <dbReference type="NCBI Taxonomy" id="1503053"/>
    <lineage>
        <taxon>Bacteria</taxon>
        <taxon>Pseudomonadati</taxon>
        <taxon>Pseudomonadota</taxon>
        <taxon>Betaproteobacteria</taxon>
        <taxon>Burkholderiales</taxon>
        <taxon>Burkholderiaceae</taxon>
        <taxon>Burkholderia</taxon>
        <taxon>pseudomallei group</taxon>
    </lineage>
</organism>
<accession>A0A238H178</accession>
<evidence type="ECO:0000313" key="1">
    <source>
        <dbReference type="EMBL" id="SMF98985.1"/>
    </source>
</evidence>
<proteinExistence type="predicted"/>
<dbReference type="EMBL" id="FXAN01000036">
    <property type="protein sequence ID" value="SMF98985.1"/>
    <property type="molecule type" value="Genomic_DNA"/>
</dbReference>
<dbReference type="Proteomes" id="UP000198460">
    <property type="component" value="Unassembled WGS sequence"/>
</dbReference>
<protein>
    <submittedName>
        <fullName evidence="1">Uncharacterized protein</fullName>
    </submittedName>
</protein>
<reference evidence="1 2" key="1">
    <citation type="submission" date="2017-04" db="EMBL/GenBank/DDBJ databases">
        <authorList>
            <person name="Afonso C.L."/>
            <person name="Miller P.J."/>
            <person name="Scott M.A."/>
            <person name="Spackman E."/>
            <person name="Goraichik I."/>
            <person name="Dimitrov K.M."/>
            <person name="Suarez D.L."/>
            <person name="Swayne D.E."/>
        </authorList>
    </citation>
    <scope>NUCLEOTIDE SEQUENCE [LARGE SCALE GENOMIC DNA]</scope>
    <source>
        <strain evidence="1">LMG 28154</strain>
    </source>
</reference>
<dbReference type="AlphaFoldDB" id="A0A238H178"/>
<gene>
    <name evidence="1" type="ORF">BSIN_2201</name>
</gene>
<name>A0A238H178_9BURK</name>
<evidence type="ECO:0000313" key="2">
    <source>
        <dbReference type="Proteomes" id="UP000198460"/>
    </source>
</evidence>